<keyword evidence="5 7" id="KW-1133">Transmembrane helix</keyword>
<dbReference type="InterPro" id="IPR003004">
    <property type="entry name" value="GspF/PilC"/>
</dbReference>
<proteinExistence type="inferred from homology"/>
<evidence type="ECO:0000256" key="1">
    <source>
        <dbReference type="ARBA" id="ARBA00004651"/>
    </source>
</evidence>
<evidence type="ECO:0000256" key="5">
    <source>
        <dbReference type="ARBA" id="ARBA00022989"/>
    </source>
</evidence>
<sequence length="187" mass="21543">MTILVVVPVSIRVRFRPRRPEKPYLLSRIGDFLKWHLPVLHWFEKNYSMVHVVELLRLSFNAGYSVDDAIDNTLGLDVNNCFRKRLKEWLEKVKRGDNIATAIRESKLGPALAWAFDEQVNQGNTLPILETLESFYRSNYSYYVNLARFIMWPCVTLIMGVTVGFVAYAIFSPGIMVIKSLSDLVTP</sequence>
<evidence type="ECO:0000256" key="3">
    <source>
        <dbReference type="ARBA" id="ARBA00022475"/>
    </source>
</evidence>
<dbReference type="Gene3D" id="1.20.81.30">
    <property type="entry name" value="Type II secretion system (T2SS), domain F"/>
    <property type="match status" value="1"/>
</dbReference>
<comment type="subcellular location">
    <subcellularLocation>
        <location evidence="1">Cell membrane</location>
        <topology evidence="1">Multi-pass membrane protein</topology>
    </subcellularLocation>
</comment>
<dbReference type="InterPro" id="IPR042094">
    <property type="entry name" value="T2SS_GspF_sf"/>
</dbReference>
<accession>X0WJT0</accession>
<dbReference type="InterPro" id="IPR018076">
    <property type="entry name" value="T2SS_GspF_dom"/>
</dbReference>
<evidence type="ECO:0000256" key="6">
    <source>
        <dbReference type="ARBA" id="ARBA00023136"/>
    </source>
</evidence>
<organism evidence="9">
    <name type="scientific">marine sediment metagenome</name>
    <dbReference type="NCBI Taxonomy" id="412755"/>
    <lineage>
        <taxon>unclassified sequences</taxon>
        <taxon>metagenomes</taxon>
        <taxon>ecological metagenomes</taxon>
    </lineage>
</organism>
<evidence type="ECO:0000256" key="4">
    <source>
        <dbReference type="ARBA" id="ARBA00022692"/>
    </source>
</evidence>
<feature type="transmembrane region" description="Helical" evidence="7">
    <location>
        <begin position="149"/>
        <end position="171"/>
    </location>
</feature>
<dbReference type="AlphaFoldDB" id="X0WJT0"/>
<reference evidence="9" key="1">
    <citation type="journal article" date="2014" name="Front. Microbiol.">
        <title>High frequency of phylogenetically diverse reductive dehalogenase-homologous genes in deep subseafloor sedimentary metagenomes.</title>
        <authorList>
            <person name="Kawai M."/>
            <person name="Futagami T."/>
            <person name="Toyoda A."/>
            <person name="Takaki Y."/>
            <person name="Nishi S."/>
            <person name="Hori S."/>
            <person name="Arai W."/>
            <person name="Tsubouchi T."/>
            <person name="Morono Y."/>
            <person name="Uchiyama I."/>
            <person name="Ito T."/>
            <person name="Fujiyama A."/>
            <person name="Inagaki F."/>
            <person name="Takami H."/>
        </authorList>
    </citation>
    <scope>NUCLEOTIDE SEQUENCE</scope>
    <source>
        <strain evidence="9">Expedition CK06-06</strain>
    </source>
</reference>
<dbReference type="PANTHER" id="PTHR30012">
    <property type="entry name" value="GENERAL SECRETION PATHWAY PROTEIN"/>
    <property type="match status" value="1"/>
</dbReference>
<protein>
    <recommendedName>
        <fullName evidence="8">Type II secretion system protein GspF domain-containing protein</fullName>
    </recommendedName>
</protein>
<evidence type="ECO:0000256" key="2">
    <source>
        <dbReference type="ARBA" id="ARBA00005745"/>
    </source>
</evidence>
<keyword evidence="3" id="KW-1003">Cell membrane</keyword>
<evidence type="ECO:0000313" key="9">
    <source>
        <dbReference type="EMBL" id="GAG31234.1"/>
    </source>
</evidence>
<keyword evidence="6 7" id="KW-0472">Membrane</keyword>
<dbReference type="PANTHER" id="PTHR30012:SF0">
    <property type="entry name" value="TYPE II SECRETION SYSTEM PROTEIN F-RELATED"/>
    <property type="match status" value="1"/>
</dbReference>
<feature type="domain" description="Type II secretion system protein GspF" evidence="8">
    <location>
        <begin position="54"/>
        <end position="173"/>
    </location>
</feature>
<comment type="caution">
    <text evidence="9">The sequence shown here is derived from an EMBL/GenBank/DDBJ whole genome shotgun (WGS) entry which is preliminary data.</text>
</comment>
<keyword evidence="4 7" id="KW-0812">Transmembrane</keyword>
<comment type="similarity">
    <text evidence="2">Belongs to the GSP F family.</text>
</comment>
<dbReference type="Pfam" id="PF00482">
    <property type="entry name" value="T2SSF"/>
    <property type="match status" value="1"/>
</dbReference>
<dbReference type="EMBL" id="BARS01045307">
    <property type="protein sequence ID" value="GAG31234.1"/>
    <property type="molecule type" value="Genomic_DNA"/>
</dbReference>
<evidence type="ECO:0000259" key="8">
    <source>
        <dbReference type="Pfam" id="PF00482"/>
    </source>
</evidence>
<gene>
    <name evidence="9" type="ORF">S01H1_68323</name>
</gene>
<dbReference type="GO" id="GO:0005886">
    <property type="term" value="C:plasma membrane"/>
    <property type="evidence" value="ECO:0007669"/>
    <property type="project" value="UniProtKB-SubCell"/>
</dbReference>
<name>X0WJT0_9ZZZZ</name>
<evidence type="ECO:0000256" key="7">
    <source>
        <dbReference type="SAM" id="Phobius"/>
    </source>
</evidence>